<accession>A0A146K0B8</accession>
<dbReference type="AlphaFoldDB" id="A0A146K0B8"/>
<feature type="non-terminal residue" evidence="1">
    <location>
        <position position="1"/>
    </location>
</feature>
<reference evidence="1" key="1">
    <citation type="submission" date="2015-07" db="EMBL/GenBank/DDBJ databases">
        <title>Adaptation to a free-living lifestyle via gene acquisitions in the diplomonad Trepomonas sp. PC1.</title>
        <authorList>
            <person name="Xu F."/>
            <person name="Jerlstrom-Hultqvist J."/>
            <person name="Kolisko M."/>
            <person name="Simpson A.G.B."/>
            <person name="Roger A.J."/>
            <person name="Svard S.G."/>
            <person name="Andersson J.O."/>
        </authorList>
    </citation>
    <scope>NUCLEOTIDE SEQUENCE</scope>
    <source>
        <strain evidence="1">PC1</strain>
    </source>
</reference>
<proteinExistence type="predicted"/>
<feature type="non-terminal residue" evidence="1">
    <location>
        <position position="888"/>
    </location>
</feature>
<organism evidence="1">
    <name type="scientific">Trepomonas sp. PC1</name>
    <dbReference type="NCBI Taxonomy" id="1076344"/>
    <lineage>
        <taxon>Eukaryota</taxon>
        <taxon>Metamonada</taxon>
        <taxon>Diplomonadida</taxon>
        <taxon>Hexamitidae</taxon>
        <taxon>Hexamitinae</taxon>
        <taxon>Trepomonas</taxon>
    </lineage>
</organism>
<sequence length="888" mass="104663">VTEQSCQKLYDFIQENTLLKLESQGQKQFISNSLIFCFNSGNFELIRVSFAKISNLSEISANFVTYLDNDNKVKIFLSLIQPDEDIIAKLLADFDRLQHFESYMLYFLEKTQTFNQLDLKSHFEFLQQQSNKETTMISGDTFEDIVKDVQIQLKEPLEDSVQLLQNILKNTKKQSIYENSYCFVKTTLSDLAWQLLRRMDPLDLLNAINQLIFTQNDERLLQLIMSQLCYFSGELLTENKVVDGFVVKTIVSNKDVRRHCMCVLKKYFFREENLDFAYEVLINAIHRPGLAISMLNILQEVKLPQKLLLQLFEYLVPTITRIEEQNNTFQMLKEESIQCIMKQFTHNLQFTIDNQYLELSLTKFLDLKLIDIAKQLVAAILNRASSCQLKMIAIQISEHLDNFFSLLRNVPQQQELYYFILDCHCQLSSDQLKTLMEENYVPFQHIEKAFELYQQNQSILFQYNKAFESNRILQPQLALYLLSYKHQTEIIDYLGEICNYYVLQFINEDVLAKMLKTQNLSKQQCEKLDEITQLAVLMNPKLLIEAQKHDQKRFADENVIISIEKNLDSNFYYINPIPLKNELMIQITNSIYFELNFTLLNTNIGLFCQLETKNNETIEISYDGDLKILFNKHQIKYKLKHAHVVIKYFNNGKQAVLQINNETVKIPTKYQLKAAFKQIHFKKAEISINRLQFFDTQKQLFNINRYSLDLPFLMMYQNQLYSVQSLLLMMEELIFKKSIYQCQQLIFSIIEKFYDLGCSTSMVEEIGSALTQNLQISQKLIQIIPNKILFDLFFRLDKLTNENKVKDILMLIDQNQTFIQHFVKNNASVYCDLFKTLFLNEKKNISEKQELPNMISVINKLITVTNIQEVQDQQTHTFEQLLICMEYQ</sequence>
<name>A0A146K0B8_9EUKA</name>
<dbReference type="EMBL" id="GDID01006273">
    <property type="protein sequence ID" value="JAP90333.1"/>
    <property type="molecule type" value="Transcribed_RNA"/>
</dbReference>
<protein>
    <submittedName>
        <fullName evidence="1">Uncharacterized protein</fullName>
    </submittedName>
</protein>
<evidence type="ECO:0000313" key="1">
    <source>
        <dbReference type="EMBL" id="JAP90333.1"/>
    </source>
</evidence>
<gene>
    <name evidence="1" type="ORF">TPC1_30172</name>
</gene>